<feature type="domain" description="Protein kinase" evidence="2">
    <location>
        <begin position="1"/>
        <end position="146"/>
    </location>
</feature>
<dbReference type="InterPro" id="IPR011009">
    <property type="entry name" value="Kinase-like_dom_sf"/>
</dbReference>
<evidence type="ECO:0000259" key="2">
    <source>
        <dbReference type="PROSITE" id="PS50011"/>
    </source>
</evidence>
<evidence type="ECO:0000313" key="3">
    <source>
        <dbReference type="EMBL" id="CAE8585679.1"/>
    </source>
</evidence>
<dbReference type="InterPro" id="IPR000719">
    <property type="entry name" value="Prot_kinase_dom"/>
</dbReference>
<dbReference type="InterPro" id="IPR051681">
    <property type="entry name" value="Ser/Thr_Kinases-Pseudokinases"/>
</dbReference>
<dbReference type="PANTHER" id="PTHR44329">
    <property type="entry name" value="SERINE/THREONINE-PROTEIN KINASE TNNI3K-RELATED"/>
    <property type="match status" value="1"/>
</dbReference>
<reference evidence="3" key="1">
    <citation type="submission" date="2021-02" db="EMBL/GenBank/DDBJ databases">
        <authorList>
            <person name="Dougan E. K."/>
            <person name="Rhodes N."/>
            <person name="Thang M."/>
            <person name="Chan C."/>
        </authorList>
    </citation>
    <scope>NUCLEOTIDE SEQUENCE</scope>
</reference>
<dbReference type="Pfam" id="PF00069">
    <property type="entry name" value="Pkinase"/>
    <property type="match status" value="1"/>
</dbReference>
<organism evidence="3 4">
    <name type="scientific">Polarella glacialis</name>
    <name type="common">Dinoflagellate</name>
    <dbReference type="NCBI Taxonomy" id="89957"/>
    <lineage>
        <taxon>Eukaryota</taxon>
        <taxon>Sar</taxon>
        <taxon>Alveolata</taxon>
        <taxon>Dinophyceae</taxon>
        <taxon>Suessiales</taxon>
        <taxon>Suessiaceae</taxon>
        <taxon>Polarella</taxon>
    </lineage>
</organism>
<accession>A0A813DGR9</accession>
<dbReference type="AlphaFoldDB" id="A0A813DGR9"/>
<gene>
    <name evidence="3" type="ORF">PGLA1383_LOCUS4582</name>
</gene>
<proteinExistence type="predicted"/>
<dbReference type="EMBL" id="CAJNNV010001731">
    <property type="protein sequence ID" value="CAE8585679.1"/>
    <property type="molecule type" value="Genomic_DNA"/>
</dbReference>
<protein>
    <recommendedName>
        <fullName evidence="2">Protein kinase domain-containing protein</fullName>
    </recommendedName>
</protein>
<feature type="region of interest" description="Disordered" evidence="1">
    <location>
        <begin position="151"/>
        <end position="170"/>
    </location>
</feature>
<dbReference type="PROSITE" id="PS50011">
    <property type="entry name" value="PROTEIN_KINASE_DOM"/>
    <property type="match status" value="1"/>
</dbReference>
<dbReference type="GO" id="GO:0005524">
    <property type="term" value="F:ATP binding"/>
    <property type="evidence" value="ECO:0007669"/>
    <property type="project" value="InterPro"/>
</dbReference>
<dbReference type="Proteomes" id="UP000654075">
    <property type="component" value="Unassembled WGS sequence"/>
</dbReference>
<sequence length="170" mass="18787">MHRVLDGLAQALRHLHEGPKLIHGDLKLSNIKIVLGFNSEPQAKLLDFGLARAKEFGTTVIGKTRLWAAPEVRPKKSRLLSEVLEQGFSEKEIDKVKHDMPKETHCPLDFDSNDRFTSARVALLEPMLNVVNPDSRPAIKEVHQDLRLLAELEGGSSGPSPSLSDTAISL</sequence>
<feature type="compositionally biased region" description="Low complexity" evidence="1">
    <location>
        <begin position="151"/>
        <end position="164"/>
    </location>
</feature>
<dbReference type="Gene3D" id="1.10.510.10">
    <property type="entry name" value="Transferase(Phosphotransferase) domain 1"/>
    <property type="match status" value="1"/>
</dbReference>
<dbReference type="SUPFAM" id="SSF56112">
    <property type="entry name" value="Protein kinase-like (PK-like)"/>
    <property type="match status" value="1"/>
</dbReference>
<name>A0A813DGR9_POLGL</name>
<evidence type="ECO:0000256" key="1">
    <source>
        <dbReference type="SAM" id="MobiDB-lite"/>
    </source>
</evidence>
<comment type="caution">
    <text evidence="3">The sequence shown here is derived from an EMBL/GenBank/DDBJ whole genome shotgun (WGS) entry which is preliminary data.</text>
</comment>
<dbReference type="GO" id="GO:0004674">
    <property type="term" value="F:protein serine/threonine kinase activity"/>
    <property type="evidence" value="ECO:0007669"/>
    <property type="project" value="TreeGrafter"/>
</dbReference>
<evidence type="ECO:0000313" key="4">
    <source>
        <dbReference type="Proteomes" id="UP000654075"/>
    </source>
</evidence>
<keyword evidence="4" id="KW-1185">Reference proteome</keyword>